<keyword evidence="1" id="KW-0472">Membrane</keyword>
<organism evidence="3 4">
    <name type="scientific">endosymbiont of Galathealinum brachiosum</name>
    <dbReference type="NCBI Taxonomy" id="2200906"/>
    <lineage>
        <taxon>Bacteria</taxon>
        <taxon>Pseudomonadati</taxon>
        <taxon>Pseudomonadota</taxon>
        <taxon>Gammaproteobacteria</taxon>
        <taxon>sulfur-oxidizing symbionts</taxon>
    </lineage>
</organism>
<name>A0A370DBR7_9GAMM</name>
<comment type="caution">
    <text evidence="3">The sequence shown here is derived from an EMBL/GenBank/DDBJ whole genome shotgun (WGS) entry which is preliminary data.</text>
</comment>
<dbReference type="PANTHER" id="PTHR42852:SF17">
    <property type="entry name" value="THIOREDOXIN-LIKE PROTEIN HI_1115"/>
    <property type="match status" value="1"/>
</dbReference>
<proteinExistence type="predicted"/>
<dbReference type="EMBL" id="QFXC01000011">
    <property type="protein sequence ID" value="RDH82349.1"/>
    <property type="molecule type" value="Genomic_DNA"/>
</dbReference>
<gene>
    <name evidence="3" type="ORF">DIZ80_08625</name>
</gene>
<dbReference type="InterPro" id="IPR000866">
    <property type="entry name" value="AhpC/TSA"/>
</dbReference>
<sequence length="173" mass="19851">MIFLANAKQIYKKNKFIRLIFQVLIFLLIYLSIRAWQSVDNIQGSAPVIIATTLEGEKFDLREYQSKPVLVHFWATWCPVCQFENSNIANLVGDYQVITIASWSETDVQVRAYLADKGLSMPVIVDEDGEWAKVYGVKAVPSSFIIDPQGVIQFIEKGYTSEIGLRLRLWWLE</sequence>
<dbReference type="AlphaFoldDB" id="A0A370DBR7"/>
<feature type="transmembrane region" description="Helical" evidence="1">
    <location>
        <begin position="16"/>
        <end position="36"/>
    </location>
</feature>
<dbReference type="SUPFAM" id="SSF52833">
    <property type="entry name" value="Thioredoxin-like"/>
    <property type="match status" value="1"/>
</dbReference>
<evidence type="ECO:0000259" key="2">
    <source>
        <dbReference type="PROSITE" id="PS51352"/>
    </source>
</evidence>
<keyword evidence="4" id="KW-1185">Reference proteome</keyword>
<evidence type="ECO:0000313" key="4">
    <source>
        <dbReference type="Proteomes" id="UP000254266"/>
    </source>
</evidence>
<protein>
    <submittedName>
        <fullName evidence="3">Protein disulfide oxidoreductase</fullName>
    </submittedName>
</protein>
<reference evidence="3 4" key="1">
    <citation type="journal article" date="2018" name="ISME J.">
        <title>Endosymbiont genomes yield clues of tubeworm success.</title>
        <authorList>
            <person name="Li Y."/>
            <person name="Liles M.R."/>
            <person name="Halanych K.M."/>
        </authorList>
    </citation>
    <scope>NUCLEOTIDE SEQUENCE [LARGE SCALE GENOMIC DNA]</scope>
    <source>
        <strain evidence="3">A1464</strain>
    </source>
</reference>
<feature type="domain" description="Thioredoxin" evidence="2">
    <location>
        <begin position="40"/>
        <end position="173"/>
    </location>
</feature>
<dbReference type="CDD" id="cd03011">
    <property type="entry name" value="TlpA_like_ScsD_MtbDsbE"/>
    <property type="match status" value="1"/>
</dbReference>
<dbReference type="PANTHER" id="PTHR42852">
    <property type="entry name" value="THIOL:DISULFIDE INTERCHANGE PROTEIN DSBE"/>
    <property type="match status" value="1"/>
</dbReference>
<accession>A0A370DBR7</accession>
<dbReference type="InterPro" id="IPR036249">
    <property type="entry name" value="Thioredoxin-like_sf"/>
</dbReference>
<dbReference type="InterPro" id="IPR013766">
    <property type="entry name" value="Thioredoxin_domain"/>
</dbReference>
<dbReference type="GO" id="GO:0016491">
    <property type="term" value="F:oxidoreductase activity"/>
    <property type="evidence" value="ECO:0007669"/>
    <property type="project" value="InterPro"/>
</dbReference>
<keyword evidence="1" id="KW-1133">Transmembrane helix</keyword>
<evidence type="ECO:0000256" key="1">
    <source>
        <dbReference type="SAM" id="Phobius"/>
    </source>
</evidence>
<dbReference type="InterPro" id="IPR050553">
    <property type="entry name" value="Thioredoxin_ResA/DsbE_sf"/>
</dbReference>
<dbReference type="Pfam" id="PF00578">
    <property type="entry name" value="AhpC-TSA"/>
    <property type="match status" value="1"/>
</dbReference>
<dbReference type="PROSITE" id="PS51352">
    <property type="entry name" value="THIOREDOXIN_2"/>
    <property type="match status" value="1"/>
</dbReference>
<dbReference type="Proteomes" id="UP000254266">
    <property type="component" value="Unassembled WGS sequence"/>
</dbReference>
<keyword evidence="1" id="KW-0812">Transmembrane</keyword>
<dbReference type="GO" id="GO:0016209">
    <property type="term" value="F:antioxidant activity"/>
    <property type="evidence" value="ECO:0007669"/>
    <property type="project" value="InterPro"/>
</dbReference>
<evidence type="ECO:0000313" key="3">
    <source>
        <dbReference type="EMBL" id="RDH82349.1"/>
    </source>
</evidence>
<dbReference type="Gene3D" id="3.40.30.10">
    <property type="entry name" value="Glutaredoxin"/>
    <property type="match status" value="1"/>
</dbReference>